<evidence type="ECO:0000313" key="9">
    <source>
        <dbReference type="Proteomes" id="UP000245539"/>
    </source>
</evidence>
<dbReference type="PANTHER" id="PTHR46566">
    <property type="entry name" value="1-PHOSPHOFRUCTOKINASE-RELATED"/>
    <property type="match status" value="1"/>
</dbReference>
<evidence type="ECO:0000256" key="4">
    <source>
        <dbReference type="ARBA" id="ARBA00022777"/>
    </source>
</evidence>
<comment type="caution">
    <text evidence="8">The sequence shown here is derived from an EMBL/GenBank/DDBJ whole genome shotgun (WGS) entry which is preliminary data.</text>
</comment>
<evidence type="ECO:0000256" key="6">
    <source>
        <dbReference type="PIRNR" id="PIRNR000535"/>
    </source>
</evidence>
<dbReference type="PROSITE" id="PS00583">
    <property type="entry name" value="PFKB_KINASES_1"/>
    <property type="match status" value="1"/>
</dbReference>
<dbReference type="OrthoDB" id="9801219at2"/>
<dbReference type="SUPFAM" id="SSF53613">
    <property type="entry name" value="Ribokinase-like"/>
    <property type="match status" value="1"/>
</dbReference>
<keyword evidence="2 6" id="KW-0808">Transferase</keyword>
<evidence type="ECO:0000256" key="1">
    <source>
        <dbReference type="ARBA" id="ARBA00010688"/>
    </source>
</evidence>
<proteinExistence type="inferred from homology"/>
<feature type="domain" description="Carbohydrate kinase PfkB" evidence="7">
    <location>
        <begin position="26"/>
        <end position="297"/>
    </location>
</feature>
<dbReference type="EMBL" id="QGKM01000100">
    <property type="protein sequence ID" value="PWQ92280.1"/>
    <property type="molecule type" value="Genomic_DNA"/>
</dbReference>
<dbReference type="GO" id="GO:0003872">
    <property type="term" value="F:6-phosphofructokinase activity"/>
    <property type="evidence" value="ECO:0007669"/>
    <property type="project" value="TreeGrafter"/>
</dbReference>
<dbReference type="Proteomes" id="UP000245539">
    <property type="component" value="Unassembled WGS sequence"/>
</dbReference>
<dbReference type="PANTHER" id="PTHR46566:SF2">
    <property type="entry name" value="ATP-DEPENDENT 6-PHOSPHOFRUCTOKINASE ISOZYME 2"/>
    <property type="match status" value="1"/>
</dbReference>
<organism evidence="8 9">
    <name type="scientific">Leucothrix pacifica</name>
    <dbReference type="NCBI Taxonomy" id="1247513"/>
    <lineage>
        <taxon>Bacteria</taxon>
        <taxon>Pseudomonadati</taxon>
        <taxon>Pseudomonadota</taxon>
        <taxon>Gammaproteobacteria</taxon>
        <taxon>Thiotrichales</taxon>
        <taxon>Thiotrichaceae</taxon>
        <taxon>Leucothrix</taxon>
    </lineage>
</organism>
<keyword evidence="3" id="KW-0547">Nucleotide-binding</keyword>
<reference evidence="8 9" key="1">
    <citation type="submission" date="2018-05" db="EMBL/GenBank/DDBJ databases">
        <title>Leucothrix arctica sp. nov., isolated from Arctic seawater.</title>
        <authorList>
            <person name="Choi A."/>
            <person name="Baek K."/>
        </authorList>
    </citation>
    <scope>NUCLEOTIDE SEQUENCE [LARGE SCALE GENOMIC DNA]</scope>
    <source>
        <strain evidence="8 9">JCM 18388</strain>
    </source>
</reference>
<keyword evidence="4 8" id="KW-0418">Kinase</keyword>
<dbReference type="Gene3D" id="3.40.1190.20">
    <property type="match status" value="1"/>
</dbReference>
<dbReference type="CDD" id="cd01164">
    <property type="entry name" value="FruK_PfkB_like"/>
    <property type="match status" value="1"/>
</dbReference>
<comment type="similarity">
    <text evidence="1 6">Belongs to the carbohydrate kinase PfkB family.</text>
</comment>
<dbReference type="RefSeq" id="WP_109839814.1">
    <property type="nucleotide sequence ID" value="NZ_QGKM01000100.1"/>
</dbReference>
<dbReference type="InterPro" id="IPR011611">
    <property type="entry name" value="PfkB_dom"/>
</dbReference>
<keyword evidence="9" id="KW-1185">Reference proteome</keyword>
<dbReference type="PIRSF" id="PIRSF000535">
    <property type="entry name" value="1PFK/6PFK/LacC"/>
    <property type="match status" value="1"/>
</dbReference>
<evidence type="ECO:0000256" key="2">
    <source>
        <dbReference type="ARBA" id="ARBA00022679"/>
    </source>
</evidence>
<evidence type="ECO:0000313" key="8">
    <source>
        <dbReference type="EMBL" id="PWQ92280.1"/>
    </source>
</evidence>
<protein>
    <recommendedName>
        <fullName evidence="6">Phosphofructokinase</fullName>
    </recommendedName>
</protein>
<name>A0A317C7J2_9GAMM</name>
<sequence length="314" mass="33015">MRDILTITLNPALDIATETPVMAAGAKLRCHESQESAGGGGVNISRAIRFLGGHSKAFVALGGFIGQRLQADLLAEKVEVECFEFDGETRQNFSVIEINTQHQYRFVLPGPKWSDEVVKQSLAAINKGLPTAGIVVLSGSFPTGVSADYVADLQAICRAKQNQLLVDTSGEVLTDLVRKPVNLDILRMDKAESEVLAGRALNTHIEAAQFAQHLVQSGVAKTVIMARGKAGSCLANKDTQLHCSCEAPKVVSAIGAGDSFVGGFTLSLASGSSDAEALRYATASASAAVMTAATDLCHQDAVNHLLPNSALTIL</sequence>
<evidence type="ECO:0000259" key="7">
    <source>
        <dbReference type="Pfam" id="PF00294"/>
    </source>
</evidence>
<keyword evidence="5" id="KW-0067">ATP-binding</keyword>
<dbReference type="AlphaFoldDB" id="A0A317C7J2"/>
<dbReference type="Pfam" id="PF00294">
    <property type="entry name" value="PfkB"/>
    <property type="match status" value="1"/>
</dbReference>
<evidence type="ECO:0000256" key="3">
    <source>
        <dbReference type="ARBA" id="ARBA00022741"/>
    </source>
</evidence>
<dbReference type="InterPro" id="IPR017583">
    <property type="entry name" value="Tagatose/fructose_Pkinase"/>
</dbReference>
<dbReference type="GO" id="GO:0005829">
    <property type="term" value="C:cytosol"/>
    <property type="evidence" value="ECO:0007669"/>
    <property type="project" value="TreeGrafter"/>
</dbReference>
<dbReference type="GO" id="GO:0005524">
    <property type="term" value="F:ATP binding"/>
    <property type="evidence" value="ECO:0007669"/>
    <property type="project" value="UniProtKB-KW"/>
</dbReference>
<dbReference type="NCBIfam" id="TIGR03168">
    <property type="entry name" value="1-PFK"/>
    <property type="match status" value="1"/>
</dbReference>
<dbReference type="InterPro" id="IPR002173">
    <property type="entry name" value="Carboh/pur_kinase_PfkB_CS"/>
</dbReference>
<evidence type="ECO:0000256" key="5">
    <source>
        <dbReference type="ARBA" id="ARBA00022840"/>
    </source>
</evidence>
<accession>A0A317C7J2</accession>
<gene>
    <name evidence="8" type="ORF">DKW60_22000</name>
</gene>
<dbReference type="InterPro" id="IPR029056">
    <property type="entry name" value="Ribokinase-like"/>
</dbReference>